<gene>
    <name evidence="6 8" type="primary">tilS</name>
    <name evidence="8" type="ORF">FOM92_09650</name>
</gene>
<comment type="subcellular location">
    <subcellularLocation>
        <location evidence="6">Cytoplasm</location>
    </subcellularLocation>
</comment>
<evidence type="ECO:0000313" key="8">
    <source>
        <dbReference type="EMBL" id="TSB01451.1"/>
    </source>
</evidence>
<keyword evidence="6" id="KW-0963">Cytoplasm</keyword>
<evidence type="ECO:0000313" key="9">
    <source>
        <dbReference type="Proteomes" id="UP000320160"/>
    </source>
</evidence>
<evidence type="ECO:0000259" key="7">
    <source>
        <dbReference type="Pfam" id="PF01171"/>
    </source>
</evidence>
<evidence type="ECO:0000256" key="2">
    <source>
        <dbReference type="ARBA" id="ARBA00022694"/>
    </source>
</evidence>
<evidence type="ECO:0000256" key="3">
    <source>
        <dbReference type="ARBA" id="ARBA00022741"/>
    </source>
</evidence>
<name>A0A553W9V2_9SPHN</name>
<accession>A0A553W9V2</accession>
<evidence type="ECO:0000256" key="6">
    <source>
        <dbReference type="HAMAP-Rule" id="MF_01161"/>
    </source>
</evidence>
<dbReference type="GO" id="GO:0005737">
    <property type="term" value="C:cytoplasm"/>
    <property type="evidence" value="ECO:0007669"/>
    <property type="project" value="UniProtKB-SubCell"/>
</dbReference>
<dbReference type="CDD" id="cd01992">
    <property type="entry name" value="TilS_N"/>
    <property type="match status" value="1"/>
</dbReference>
<proteinExistence type="inferred from homology"/>
<reference evidence="8 9" key="1">
    <citation type="submission" date="2019-07" db="EMBL/GenBank/DDBJ databases">
        <authorList>
            <person name="Park M."/>
        </authorList>
    </citation>
    <scope>NUCLEOTIDE SEQUENCE [LARGE SCALE GENOMIC DNA]</scope>
    <source>
        <strain evidence="8 9">KCTC32445</strain>
    </source>
</reference>
<dbReference type="Proteomes" id="UP000320160">
    <property type="component" value="Unassembled WGS sequence"/>
</dbReference>
<evidence type="ECO:0000256" key="4">
    <source>
        <dbReference type="ARBA" id="ARBA00022840"/>
    </source>
</evidence>
<dbReference type="Gene3D" id="3.40.50.620">
    <property type="entry name" value="HUPs"/>
    <property type="match status" value="1"/>
</dbReference>
<keyword evidence="1 6" id="KW-0436">Ligase</keyword>
<dbReference type="GO" id="GO:0006400">
    <property type="term" value="P:tRNA modification"/>
    <property type="evidence" value="ECO:0007669"/>
    <property type="project" value="UniProtKB-UniRule"/>
</dbReference>
<dbReference type="InterPro" id="IPR011063">
    <property type="entry name" value="TilS/TtcA_N"/>
</dbReference>
<protein>
    <recommendedName>
        <fullName evidence="6">tRNA(Ile)-lysidine synthase</fullName>
        <ecNumber evidence="6">6.3.4.19</ecNumber>
    </recommendedName>
    <alternativeName>
        <fullName evidence="6">tRNA(Ile)-2-lysyl-cytidine synthase</fullName>
    </alternativeName>
    <alternativeName>
        <fullName evidence="6">tRNA(Ile)-lysidine synthetase</fullName>
    </alternativeName>
</protein>
<feature type="binding site" evidence="6">
    <location>
        <begin position="55"/>
        <end position="60"/>
    </location>
    <ligand>
        <name>ATP</name>
        <dbReference type="ChEBI" id="CHEBI:30616"/>
    </ligand>
</feature>
<dbReference type="GO" id="GO:0032267">
    <property type="term" value="F:tRNA(Ile)-lysidine synthase activity"/>
    <property type="evidence" value="ECO:0007669"/>
    <property type="project" value="UniProtKB-EC"/>
</dbReference>
<feature type="domain" description="tRNA(Ile)-lysidine/2-thiocytidine synthase N-terminal" evidence="7">
    <location>
        <begin position="49"/>
        <end position="220"/>
    </location>
</feature>
<dbReference type="Pfam" id="PF01171">
    <property type="entry name" value="ATP_bind_3"/>
    <property type="match status" value="1"/>
</dbReference>
<evidence type="ECO:0000256" key="1">
    <source>
        <dbReference type="ARBA" id="ARBA00022598"/>
    </source>
</evidence>
<comment type="caution">
    <text evidence="8">The sequence shown here is derived from an EMBL/GenBank/DDBJ whole genome shotgun (WGS) entry which is preliminary data.</text>
</comment>
<dbReference type="InterPro" id="IPR012094">
    <property type="entry name" value="tRNA_Ile_lys_synt"/>
</dbReference>
<dbReference type="PANTHER" id="PTHR43033:SF1">
    <property type="entry name" value="TRNA(ILE)-LYSIDINE SYNTHASE-RELATED"/>
    <property type="match status" value="1"/>
</dbReference>
<comment type="domain">
    <text evidence="6">The N-terminal region contains the highly conserved SGGXDS motif, predicted to be a P-loop motif involved in ATP binding.</text>
</comment>
<keyword evidence="2 6" id="KW-0819">tRNA processing</keyword>
<dbReference type="NCBIfam" id="TIGR02432">
    <property type="entry name" value="lysidine_TilS_N"/>
    <property type="match status" value="1"/>
</dbReference>
<dbReference type="OrthoDB" id="9807403at2"/>
<keyword evidence="9" id="KW-1185">Reference proteome</keyword>
<dbReference type="EMBL" id="VKKU01000002">
    <property type="protein sequence ID" value="TSB01451.1"/>
    <property type="molecule type" value="Genomic_DNA"/>
</dbReference>
<dbReference type="GO" id="GO:0005524">
    <property type="term" value="F:ATP binding"/>
    <property type="evidence" value="ECO:0007669"/>
    <property type="project" value="UniProtKB-UniRule"/>
</dbReference>
<comment type="function">
    <text evidence="6">Ligates lysine onto the cytidine present at position 34 of the AUA codon-specific tRNA(Ile) that contains the anticodon CAU, in an ATP-dependent manner. Cytidine is converted to lysidine, thus changing the amino acid specificity of the tRNA from methionine to isoleucine.</text>
</comment>
<dbReference type="HAMAP" id="MF_01161">
    <property type="entry name" value="tRNA_Ile_lys_synt"/>
    <property type="match status" value="1"/>
</dbReference>
<comment type="catalytic activity">
    <reaction evidence="5 6">
        <text>cytidine(34) in tRNA(Ile2) + L-lysine + ATP = lysidine(34) in tRNA(Ile2) + AMP + diphosphate + H(+)</text>
        <dbReference type="Rhea" id="RHEA:43744"/>
        <dbReference type="Rhea" id="RHEA-COMP:10625"/>
        <dbReference type="Rhea" id="RHEA-COMP:10670"/>
        <dbReference type="ChEBI" id="CHEBI:15378"/>
        <dbReference type="ChEBI" id="CHEBI:30616"/>
        <dbReference type="ChEBI" id="CHEBI:32551"/>
        <dbReference type="ChEBI" id="CHEBI:33019"/>
        <dbReference type="ChEBI" id="CHEBI:82748"/>
        <dbReference type="ChEBI" id="CHEBI:83665"/>
        <dbReference type="ChEBI" id="CHEBI:456215"/>
        <dbReference type="EC" id="6.3.4.19"/>
    </reaction>
</comment>
<keyword evidence="3 6" id="KW-0547">Nucleotide-binding</keyword>
<organism evidence="8 9">
    <name type="scientific">Sphingorhabdus contaminans</name>
    <dbReference type="NCBI Taxonomy" id="1343899"/>
    <lineage>
        <taxon>Bacteria</taxon>
        <taxon>Pseudomonadati</taxon>
        <taxon>Pseudomonadota</taxon>
        <taxon>Alphaproteobacteria</taxon>
        <taxon>Sphingomonadales</taxon>
        <taxon>Sphingomonadaceae</taxon>
        <taxon>Sphingorhabdus</taxon>
    </lineage>
</organism>
<dbReference type="SUPFAM" id="SSF52402">
    <property type="entry name" value="Adenine nucleotide alpha hydrolases-like"/>
    <property type="match status" value="1"/>
</dbReference>
<dbReference type="PANTHER" id="PTHR43033">
    <property type="entry name" value="TRNA(ILE)-LYSIDINE SYNTHASE-RELATED"/>
    <property type="match status" value="1"/>
</dbReference>
<dbReference type="EC" id="6.3.4.19" evidence="6"/>
<comment type="similarity">
    <text evidence="6">Belongs to the tRNA(Ile)-lysidine synthase family.</text>
</comment>
<dbReference type="InterPro" id="IPR012795">
    <property type="entry name" value="tRNA_Ile_lys_synt_N"/>
</dbReference>
<keyword evidence="4 6" id="KW-0067">ATP-binding</keyword>
<evidence type="ECO:0000256" key="5">
    <source>
        <dbReference type="ARBA" id="ARBA00048539"/>
    </source>
</evidence>
<sequence length="337" mass="36450">MLSGCGHRAPCRPDCRRQNTGQVQISQPPEYLDRFRRALDSFAPEPDSKILLAISGGPDSLALLLLAAEARPGAIIAATVDHGLRPEAAEEADFVAQICARIAVPHLTLRPETAITGNLQSQARAARYRLLEQAADGQGCALIATAHHGDDQLETVLMRLARGSGIDGMAAIRSRNGRIIRPMLAFSKAECEDICARARLDPVRDPSNTNVEFDRVAIRQWLAQAPHPFTIARTNRTASALHDASDALAWMVQNLVQERIVEDGDALSCDASGLPRELRRRLLLACITRLDPALQPRGEAIDHLLAELDAGRTAMIGNLLCSGGDRWTVAPAPPRSA</sequence>
<dbReference type="InterPro" id="IPR014729">
    <property type="entry name" value="Rossmann-like_a/b/a_fold"/>
</dbReference>
<dbReference type="AlphaFoldDB" id="A0A553W9V2"/>